<feature type="compositionally biased region" description="Polar residues" evidence="1">
    <location>
        <begin position="733"/>
        <end position="768"/>
    </location>
</feature>
<feature type="transmembrane region" description="Helical" evidence="2">
    <location>
        <begin position="181"/>
        <end position="200"/>
    </location>
</feature>
<feature type="transmembrane region" description="Helical" evidence="2">
    <location>
        <begin position="682"/>
        <end position="704"/>
    </location>
</feature>
<evidence type="ECO:0000256" key="1">
    <source>
        <dbReference type="SAM" id="MobiDB-lite"/>
    </source>
</evidence>
<feature type="chain" id="PRO_5014342234" description="TRP C-terminal domain-containing protein" evidence="3">
    <location>
        <begin position="26"/>
        <end position="768"/>
    </location>
</feature>
<evidence type="ECO:0000313" key="5">
    <source>
        <dbReference type="Proteomes" id="UP000235672"/>
    </source>
</evidence>
<organism evidence="4 5">
    <name type="scientific">Hyaloscypha hepaticicola</name>
    <dbReference type="NCBI Taxonomy" id="2082293"/>
    <lineage>
        <taxon>Eukaryota</taxon>
        <taxon>Fungi</taxon>
        <taxon>Dikarya</taxon>
        <taxon>Ascomycota</taxon>
        <taxon>Pezizomycotina</taxon>
        <taxon>Leotiomycetes</taxon>
        <taxon>Helotiales</taxon>
        <taxon>Hyaloscyphaceae</taxon>
        <taxon>Hyaloscypha</taxon>
    </lineage>
</organism>
<protein>
    <recommendedName>
        <fullName evidence="6">TRP C-terminal domain-containing protein</fullName>
    </recommendedName>
</protein>
<proteinExistence type="predicted"/>
<feature type="signal peptide" evidence="3">
    <location>
        <begin position="1"/>
        <end position="25"/>
    </location>
</feature>
<gene>
    <name evidence="4" type="ORF">NA56DRAFT_756735</name>
</gene>
<sequence length="768" mass="85951">MKDRRHCLSFFVLSQLLSTIVIVSAQSANESLSDLFLELKDLERFPAPGTGYGSQQNLTYCCLQAVNHALTLTDGTLTYANQSEVTISGTPNEFSLSAANGQFPCTASYVSGEYSGAPDVLVTHRYCEDTCGQGWARSPLASSGGWLQAIIGFIIPTIVFTLSIPRRYKIRIPNKLFDPDIYTWVGFFEGILGFVIAASLGALDVLVWLSVCFACSGPMILSALHEAMLDKKVLQYLKKTNDTREITTDMRARMLFIVLIGNLDINLRPKDDAATNDQSPHLADDSPFYHIERMIYPLRIYNSLDGGGYHPSQWRLQEESPNGNAIPPSSPVAPVADKSAYERHVDEAKCRLHAMLECQYSFGATVGSPVAFFIAAFLYTLVTTLSGLGDETHSLSLAFGFWWMTVPHIAIVSGLLLAGNNPNTLEGVVASPGSRHKRDDFIAPLEMWKIPFTKISIKIPFLKHSPFQPAYQSSYKIAWLWQRGINKQRHIDMISEIYLQTAGAIPLESQPDETDKARLSTGDHNETMHYDRLILKFQQQTRLTKHDWLTIYTAVGILIGVPFGLSFMTAYTTPTVGLACRSFTFLVYTITQILQIILLALTNHYRSKAPKSVIYLWKICSYVFRAVAIFVSIGGTMMQLMGTYNECKCNVSMQYWMDLDNPKVWIEISTNSAQDIYYARKYWKGAAITAIVFLASLCLFGWWYQRRLRNLFHDIADDLDRYTRKAVPPLPVDSTTVPPATYQTPTPASSKTRLLPQSQDAALSRAQS</sequence>
<evidence type="ECO:0000313" key="4">
    <source>
        <dbReference type="EMBL" id="PMD12247.1"/>
    </source>
</evidence>
<keyword evidence="2" id="KW-0472">Membrane</keyword>
<feature type="transmembrane region" description="Helical" evidence="2">
    <location>
        <begin position="583"/>
        <end position="601"/>
    </location>
</feature>
<feature type="transmembrane region" description="Helical" evidence="2">
    <location>
        <begin position="401"/>
        <end position="418"/>
    </location>
</feature>
<keyword evidence="3" id="KW-0732">Signal</keyword>
<name>A0A2J6PDZ2_9HELO</name>
<accession>A0A2J6PDZ2</accession>
<dbReference type="EMBL" id="KZ613557">
    <property type="protein sequence ID" value="PMD12247.1"/>
    <property type="molecule type" value="Genomic_DNA"/>
</dbReference>
<feature type="transmembrane region" description="Helical" evidence="2">
    <location>
        <begin position="360"/>
        <end position="381"/>
    </location>
</feature>
<keyword evidence="2" id="KW-0812">Transmembrane</keyword>
<feature type="transmembrane region" description="Helical" evidence="2">
    <location>
        <begin position="549"/>
        <end position="571"/>
    </location>
</feature>
<feature type="transmembrane region" description="Helical" evidence="2">
    <location>
        <begin position="145"/>
        <end position="165"/>
    </location>
</feature>
<feature type="transmembrane region" description="Helical" evidence="2">
    <location>
        <begin position="613"/>
        <end position="633"/>
    </location>
</feature>
<keyword evidence="2" id="KW-1133">Transmembrane helix</keyword>
<evidence type="ECO:0000256" key="2">
    <source>
        <dbReference type="SAM" id="Phobius"/>
    </source>
</evidence>
<keyword evidence="5" id="KW-1185">Reference proteome</keyword>
<dbReference type="OrthoDB" id="5392263at2759"/>
<dbReference type="Proteomes" id="UP000235672">
    <property type="component" value="Unassembled WGS sequence"/>
</dbReference>
<dbReference type="AlphaFoldDB" id="A0A2J6PDZ2"/>
<evidence type="ECO:0008006" key="6">
    <source>
        <dbReference type="Google" id="ProtNLM"/>
    </source>
</evidence>
<evidence type="ECO:0000256" key="3">
    <source>
        <dbReference type="SAM" id="SignalP"/>
    </source>
</evidence>
<feature type="region of interest" description="Disordered" evidence="1">
    <location>
        <begin position="730"/>
        <end position="768"/>
    </location>
</feature>
<reference evidence="4 5" key="1">
    <citation type="submission" date="2016-05" db="EMBL/GenBank/DDBJ databases">
        <title>A degradative enzymes factory behind the ericoid mycorrhizal symbiosis.</title>
        <authorList>
            <consortium name="DOE Joint Genome Institute"/>
            <person name="Martino E."/>
            <person name="Morin E."/>
            <person name="Grelet G."/>
            <person name="Kuo A."/>
            <person name="Kohler A."/>
            <person name="Daghino S."/>
            <person name="Barry K."/>
            <person name="Choi C."/>
            <person name="Cichocki N."/>
            <person name="Clum A."/>
            <person name="Copeland A."/>
            <person name="Hainaut M."/>
            <person name="Haridas S."/>
            <person name="Labutti K."/>
            <person name="Lindquist E."/>
            <person name="Lipzen A."/>
            <person name="Khouja H.-R."/>
            <person name="Murat C."/>
            <person name="Ohm R."/>
            <person name="Olson A."/>
            <person name="Spatafora J."/>
            <person name="Veneault-Fourrey C."/>
            <person name="Henrissat B."/>
            <person name="Grigoriev I."/>
            <person name="Martin F."/>
            <person name="Perotto S."/>
        </authorList>
    </citation>
    <scope>NUCLEOTIDE SEQUENCE [LARGE SCALE GENOMIC DNA]</scope>
    <source>
        <strain evidence="4 5">UAMH 7357</strain>
    </source>
</reference>
<feature type="transmembrane region" description="Helical" evidence="2">
    <location>
        <begin position="206"/>
        <end position="229"/>
    </location>
</feature>